<dbReference type="RefSeq" id="WP_002767556.1">
    <property type="nucleotide sequence ID" value="NZ_HE972968.1"/>
</dbReference>
<sequence>MGYINDKGEFIRTSINEPPSQPPPPSGNGCGCLVIILVIVGLLGYCSNSQQLPSPSPQSPNLTFRSSCGSSLGSGSTWYAVVGDKRAYNTVRNQYCGDSFIRPDGLLQVASFTSSGAAEKFANELSQTTGLSFYVKY</sequence>
<protein>
    <submittedName>
        <fullName evidence="1">Uncharacterized protein</fullName>
    </submittedName>
</protein>
<reference evidence="1 2" key="1">
    <citation type="submission" date="2012-04" db="EMBL/GenBank/DDBJ databases">
        <authorList>
            <person name="Genoscope - CEA"/>
        </authorList>
    </citation>
    <scope>NUCLEOTIDE SEQUENCE [LARGE SCALE GENOMIC DNA]</scope>
    <source>
        <strain evidence="1 2">9443</strain>
    </source>
</reference>
<comment type="caution">
    <text evidence="1">The sequence shown here is derived from an EMBL/GenBank/DDBJ whole genome shotgun (WGS) entry which is preliminary data.</text>
</comment>
<name>I4G255_MICAE</name>
<dbReference type="EMBL" id="CAIJ01000208">
    <property type="protein sequence ID" value="CCI02016.1"/>
    <property type="molecule type" value="Genomic_DNA"/>
</dbReference>
<evidence type="ECO:0000313" key="2">
    <source>
        <dbReference type="Proteomes" id="UP000003480"/>
    </source>
</evidence>
<dbReference type="HOGENOM" id="CLU_1862872_0_0_3"/>
<gene>
    <name evidence="1" type="ORF">MICAC_2860008</name>
</gene>
<proteinExistence type="predicted"/>
<accession>I4G255</accession>
<dbReference type="AlphaFoldDB" id="I4G255"/>
<organism evidence="1 2">
    <name type="scientific">Microcystis aeruginosa PCC 9443</name>
    <dbReference type="NCBI Taxonomy" id="1160281"/>
    <lineage>
        <taxon>Bacteria</taxon>
        <taxon>Bacillati</taxon>
        <taxon>Cyanobacteriota</taxon>
        <taxon>Cyanophyceae</taxon>
        <taxon>Oscillatoriophycideae</taxon>
        <taxon>Chroococcales</taxon>
        <taxon>Microcystaceae</taxon>
        <taxon>Microcystis</taxon>
    </lineage>
</organism>
<dbReference type="Proteomes" id="UP000003480">
    <property type="component" value="Unassembled WGS sequence"/>
</dbReference>
<evidence type="ECO:0000313" key="1">
    <source>
        <dbReference type="EMBL" id="CCI02016.1"/>
    </source>
</evidence>